<dbReference type="KEGG" id="axl:AXY_10260"/>
<dbReference type="eggNOG" id="COG3290">
    <property type="taxonomic scope" value="Bacteria"/>
</dbReference>
<dbReference type="Pfam" id="PF14689">
    <property type="entry name" value="SPOB_a"/>
    <property type="match status" value="1"/>
</dbReference>
<dbReference type="HOGENOM" id="CLU_1544433_0_0_9"/>
<dbReference type="AlphaFoldDB" id="K0J783"/>
<keyword evidence="2" id="KW-0808">Transferase</keyword>
<dbReference type="OrthoDB" id="2375606at2"/>
<dbReference type="GO" id="GO:0000155">
    <property type="term" value="F:phosphorelay sensor kinase activity"/>
    <property type="evidence" value="ECO:0007669"/>
    <property type="project" value="InterPro"/>
</dbReference>
<dbReference type="RefSeq" id="WP_015009763.1">
    <property type="nucleotide sequence ID" value="NC_018704.1"/>
</dbReference>
<reference evidence="5 6" key="1">
    <citation type="submission" date="2011-01" db="EMBL/GenBank/DDBJ databases">
        <title>Whole genome sequence of Amphibacillus xylinus NBRC 15112.</title>
        <authorList>
            <person name="Nakazawa H."/>
            <person name="Katano Y."/>
            <person name="Nakamura S."/>
            <person name="Sasagawa M."/>
            <person name="Fukada J."/>
            <person name="Arai T."/>
            <person name="Sasakura N."/>
            <person name="Mochizuki D."/>
            <person name="Hosoyama A."/>
            <person name="Harada K."/>
            <person name="Horikawa H."/>
            <person name="Kato Y."/>
            <person name="Harada T."/>
            <person name="Sasaki K."/>
            <person name="Sekiguchi M."/>
            <person name="Hodoyama M."/>
            <person name="Nishiko R."/>
            <person name="Narita H."/>
            <person name="Hanamaki A."/>
            <person name="Hata C."/>
            <person name="Konno Y."/>
            <person name="Niimura Y."/>
            <person name="Yamazaki S."/>
            <person name="Fujita N."/>
        </authorList>
    </citation>
    <scope>NUCLEOTIDE SEQUENCE [LARGE SCALE GENOMIC DNA]</scope>
    <source>
        <strain evidence="6">ATCC 51415 / DSM 6626 / JCM 7361 / LMG 17667 / NBRC 15112 / Ep01</strain>
    </source>
</reference>
<keyword evidence="1" id="KW-0597">Phosphoprotein</keyword>
<accession>K0J783</accession>
<evidence type="ECO:0000313" key="5">
    <source>
        <dbReference type="EMBL" id="BAM47158.1"/>
    </source>
</evidence>
<feature type="domain" description="SpoOB alpha-helical" evidence="4">
    <location>
        <begin position="3"/>
        <end position="55"/>
    </location>
</feature>
<dbReference type="SUPFAM" id="SSF55890">
    <property type="entry name" value="Sporulation response regulatory protein Spo0B"/>
    <property type="match status" value="1"/>
</dbReference>
<organism evidence="5 6">
    <name type="scientific">Amphibacillus xylanus (strain ATCC 51415 / DSM 6626 / JCM 7361 / LMG 17667 / NBRC 15112 / Ep01)</name>
    <dbReference type="NCBI Taxonomy" id="698758"/>
    <lineage>
        <taxon>Bacteria</taxon>
        <taxon>Bacillati</taxon>
        <taxon>Bacillota</taxon>
        <taxon>Bacilli</taxon>
        <taxon>Bacillales</taxon>
        <taxon>Bacillaceae</taxon>
        <taxon>Amphibacillus</taxon>
    </lineage>
</organism>
<dbReference type="InterPro" id="IPR016120">
    <property type="entry name" value="Sig_transdc_His_kin_SpoOB"/>
</dbReference>
<keyword evidence="6" id="KW-1185">Reference proteome</keyword>
<name>K0J783_AMPXN</name>
<evidence type="ECO:0000256" key="1">
    <source>
        <dbReference type="ARBA" id="ARBA00022553"/>
    </source>
</evidence>
<evidence type="ECO:0000259" key="4">
    <source>
        <dbReference type="Pfam" id="PF14689"/>
    </source>
</evidence>
<evidence type="ECO:0000256" key="2">
    <source>
        <dbReference type="ARBA" id="ARBA00022679"/>
    </source>
</evidence>
<proteinExistence type="predicted"/>
<dbReference type="Proteomes" id="UP000006294">
    <property type="component" value="Chromosome"/>
</dbReference>
<dbReference type="Gene3D" id="1.10.287.130">
    <property type="match status" value="1"/>
</dbReference>
<dbReference type="EMBL" id="AP012050">
    <property type="protein sequence ID" value="BAM47158.1"/>
    <property type="molecule type" value="Genomic_DNA"/>
</dbReference>
<gene>
    <name evidence="5" type="ordered locus">AXY_10260</name>
</gene>
<protein>
    <recommendedName>
        <fullName evidence="4">SpoOB alpha-helical domain-containing protein</fullName>
    </recommendedName>
</protein>
<evidence type="ECO:0000256" key="3">
    <source>
        <dbReference type="ARBA" id="ARBA00022777"/>
    </source>
</evidence>
<evidence type="ECO:0000313" key="6">
    <source>
        <dbReference type="Proteomes" id="UP000006294"/>
    </source>
</evidence>
<dbReference type="InterPro" id="IPR039506">
    <property type="entry name" value="SPOB_a"/>
</dbReference>
<sequence>MNEREAIDLLKHYRHRYANFLQLIISYAQLGKLDVVQEKAADLIKIMGEDQRFHNLPLPKTIVTILQLNSEKSGLEWTPIVDCEKSPITDDQQVSEIINEIHQHINEQTMNLSVYHGTITFQQKKSEPFKLLFVCEGNFQEKNQTIAALEKIDRIEIEEATNEKLSFNWTAHE</sequence>
<keyword evidence="3" id="KW-0418">Kinase</keyword>
<dbReference type="STRING" id="698758.AXY_10260"/>